<reference evidence="1" key="1">
    <citation type="submission" date="2018-05" db="EMBL/GenBank/DDBJ databases">
        <authorList>
            <person name="Lanie J.A."/>
            <person name="Ng W.-L."/>
            <person name="Kazmierczak K.M."/>
            <person name="Andrzejewski T.M."/>
            <person name="Davidsen T.M."/>
            <person name="Wayne K.J."/>
            <person name="Tettelin H."/>
            <person name="Glass J.I."/>
            <person name="Rusch D."/>
            <person name="Podicherti R."/>
            <person name="Tsui H.-C.T."/>
            <person name="Winkler M.E."/>
        </authorList>
    </citation>
    <scope>NUCLEOTIDE SEQUENCE</scope>
</reference>
<dbReference type="AlphaFoldDB" id="A0A383CGY1"/>
<gene>
    <name evidence="1" type="ORF">METZ01_LOCUS484228</name>
</gene>
<sequence>MAEHILSPDGKFMWTGEGWIPIPDESSIQISDSVIQGDISQETNINVNYKDSEQAILNYVDLAIDKIKREDFR</sequence>
<proteinExistence type="predicted"/>
<accession>A0A383CGY1</accession>
<protein>
    <submittedName>
        <fullName evidence="1">Uncharacterized protein</fullName>
    </submittedName>
</protein>
<name>A0A383CGY1_9ZZZZ</name>
<feature type="non-terminal residue" evidence="1">
    <location>
        <position position="73"/>
    </location>
</feature>
<organism evidence="1">
    <name type="scientific">marine metagenome</name>
    <dbReference type="NCBI Taxonomy" id="408172"/>
    <lineage>
        <taxon>unclassified sequences</taxon>
        <taxon>metagenomes</taxon>
        <taxon>ecological metagenomes</taxon>
    </lineage>
</organism>
<evidence type="ECO:0000313" key="1">
    <source>
        <dbReference type="EMBL" id="SVE31374.1"/>
    </source>
</evidence>
<dbReference type="EMBL" id="UINC01208702">
    <property type="protein sequence ID" value="SVE31374.1"/>
    <property type="molecule type" value="Genomic_DNA"/>
</dbReference>